<evidence type="ECO:0000313" key="6">
    <source>
        <dbReference type="EMBL" id="VAI43146.1"/>
    </source>
</evidence>
<dbReference type="InterPro" id="IPR043198">
    <property type="entry name" value="Cyclin/Ssn8"/>
</dbReference>
<comment type="similarity">
    <text evidence="2">Belongs to the cyclin family. Cyclin T subfamily.</text>
</comment>
<dbReference type="SMART" id="SM00385">
    <property type="entry name" value="CYCLIN"/>
    <property type="match status" value="2"/>
</dbReference>
<evidence type="ECO:0000256" key="3">
    <source>
        <dbReference type="RuleBase" id="RU000383"/>
    </source>
</evidence>
<dbReference type="GO" id="GO:0006357">
    <property type="term" value="P:regulation of transcription by RNA polymerase II"/>
    <property type="evidence" value="ECO:0007669"/>
    <property type="project" value="InterPro"/>
</dbReference>
<reference evidence="6 7" key="1">
    <citation type="submission" date="2017-09" db="EMBL/GenBank/DDBJ databases">
        <authorList>
            <consortium name="International Durum Wheat Genome Sequencing Consortium (IDWGSC)"/>
            <person name="Milanesi L."/>
        </authorList>
    </citation>
    <scope>NUCLEOTIDE SEQUENCE [LARGE SCALE GENOMIC DNA]</scope>
    <source>
        <strain evidence="7">cv. Svevo</strain>
    </source>
</reference>
<dbReference type="Pfam" id="PF00134">
    <property type="entry name" value="Cyclin_N"/>
    <property type="match status" value="1"/>
</dbReference>
<dbReference type="EMBL" id="LT934121">
    <property type="protein sequence ID" value="VAI43146.1"/>
    <property type="molecule type" value="Genomic_DNA"/>
</dbReference>
<sequence>MAEGGERGRSWYLSKEEIEEGSPSRKDGMPAAREAQLRSVYSSYIRDVGRRLGVPDITIATGTVLCHRFYLHQSLLKNEWQTVATACIFLASKIEDTPCQLGRVVTVAHETMYKRKPDAARRIKQKEVLEKRKDLILMGEALLLSTIRFDFNIQHPYEPLNLALKNLGISQKEVKQAAINLINDTLRTTLVVQFKPHYIAAGALHLAAKFHDVTLPSEQGKVWWHQFDVAPRQLQAAIQQMKQVFNERNQRPAGPAIGPIPAPAPVEKQQAVRFPKPALVAKQQTLSLPKPAPVAKQQALSLLKPAPVEEQQAVSFPKPAPVAKQQTVSSQKPAPVEEHQTVSSPKPAPLEEQQTVSSMKPALVEEQQTVRALSTLDSVLRQAHPSVGGVKRTRSPAQDKALVKKQKIISAPNSVVRHARPSVVVVRPTGSPARARTPVKKSQIISAQDSVPRHTRPSVGGERRPSTAPAPAPASALARKQPTISTPDSVMRHTDPSRNEDSKPLRMHVDHSLSRTAKDGRLEKPSFQAALNADHGHHVGSRPKDVNMTRVPNLVGQKRRIQETAGQPPAPADRCAGDASRRPQLPSLIVAPPSWKKQKIDV</sequence>
<dbReference type="Gene3D" id="1.10.472.10">
    <property type="entry name" value="Cyclin-like"/>
    <property type="match status" value="2"/>
</dbReference>
<protein>
    <recommendedName>
        <fullName evidence="5">Cyclin-like domain-containing protein</fullName>
    </recommendedName>
</protein>
<feature type="compositionally biased region" description="Low complexity" evidence="4">
    <location>
        <begin position="466"/>
        <end position="478"/>
    </location>
</feature>
<proteinExistence type="inferred from homology"/>
<evidence type="ECO:0000256" key="2">
    <source>
        <dbReference type="ARBA" id="ARBA00061204"/>
    </source>
</evidence>
<dbReference type="PANTHER" id="PTHR10026">
    <property type="entry name" value="CYCLIN"/>
    <property type="match status" value="1"/>
</dbReference>
<keyword evidence="7" id="KW-1185">Reference proteome</keyword>
<organism evidence="6 7">
    <name type="scientific">Triticum turgidum subsp. durum</name>
    <name type="common">Durum wheat</name>
    <name type="synonym">Triticum durum</name>
    <dbReference type="NCBI Taxonomy" id="4567"/>
    <lineage>
        <taxon>Eukaryota</taxon>
        <taxon>Viridiplantae</taxon>
        <taxon>Streptophyta</taxon>
        <taxon>Embryophyta</taxon>
        <taxon>Tracheophyta</taxon>
        <taxon>Spermatophyta</taxon>
        <taxon>Magnoliopsida</taxon>
        <taxon>Liliopsida</taxon>
        <taxon>Poales</taxon>
        <taxon>Poaceae</taxon>
        <taxon>BOP clade</taxon>
        <taxon>Pooideae</taxon>
        <taxon>Triticodae</taxon>
        <taxon>Triticeae</taxon>
        <taxon>Triticinae</taxon>
        <taxon>Triticum</taxon>
    </lineage>
</organism>
<keyword evidence="1 3" id="KW-0195">Cyclin</keyword>
<dbReference type="SUPFAM" id="SSF47954">
    <property type="entry name" value="Cyclin-like"/>
    <property type="match status" value="2"/>
</dbReference>
<evidence type="ECO:0000256" key="4">
    <source>
        <dbReference type="SAM" id="MobiDB-lite"/>
    </source>
</evidence>
<evidence type="ECO:0000256" key="1">
    <source>
        <dbReference type="ARBA" id="ARBA00023127"/>
    </source>
</evidence>
<feature type="region of interest" description="Disordered" evidence="4">
    <location>
        <begin position="428"/>
        <end position="508"/>
    </location>
</feature>
<feature type="compositionally biased region" description="Basic and acidic residues" evidence="4">
    <location>
        <begin position="534"/>
        <end position="547"/>
    </location>
</feature>
<evidence type="ECO:0000313" key="7">
    <source>
        <dbReference type="Proteomes" id="UP000324705"/>
    </source>
</evidence>
<dbReference type="AlphaFoldDB" id="A0A9R0XVD7"/>
<dbReference type="FunFam" id="1.10.472.10:FF:000081">
    <property type="entry name" value="Cyclin family protein"/>
    <property type="match status" value="1"/>
</dbReference>
<evidence type="ECO:0000259" key="5">
    <source>
        <dbReference type="SMART" id="SM00385"/>
    </source>
</evidence>
<feature type="region of interest" description="Disordered" evidence="4">
    <location>
        <begin position="529"/>
        <end position="602"/>
    </location>
</feature>
<accession>A0A9R0XVD7</accession>
<dbReference type="InterPro" id="IPR006671">
    <property type="entry name" value="Cyclin_N"/>
</dbReference>
<dbReference type="InterPro" id="IPR036915">
    <property type="entry name" value="Cyclin-like_sf"/>
</dbReference>
<dbReference type="InterPro" id="IPR013763">
    <property type="entry name" value="Cyclin-like_dom"/>
</dbReference>
<dbReference type="GO" id="GO:0016538">
    <property type="term" value="F:cyclin-dependent protein serine/threonine kinase regulator activity"/>
    <property type="evidence" value="ECO:0007669"/>
    <property type="project" value="InterPro"/>
</dbReference>
<gene>
    <name evidence="6" type="ORF">TRITD_6Av1G026440</name>
</gene>
<feature type="domain" description="Cyclin-like" evidence="5">
    <location>
        <begin position="158"/>
        <end position="243"/>
    </location>
</feature>
<feature type="region of interest" description="Disordered" evidence="4">
    <location>
        <begin position="1"/>
        <end position="31"/>
    </location>
</feature>
<feature type="region of interest" description="Disordered" evidence="4">
    <location>
        <begin position="311"/>
        <end position="357"/>
    </location>
</feature>
<feature type="domain" description="Cyclin-like" evidence="5">
    <location>
        <begin position="43"/>
        <end position="145"/>
    </location>
</feature>
<name>A0A9R0XVD7_TRITD</name>
<dbReference type="Gramene" id="TRITD6Av1G026440.4">
    <property type="protein sequence ID" value="TRITD6Av1G026440.4"/>
    <property type="gene ID" value="TRITD6Av1G026440"/>
</dbReference>
<feature type="compositionally biased region" description="Basic and acidic residues" evidence="4">
    <location>
        <begin position="490"/>
        <end position="508"/>
    </location>
</feature>
<dbReference type="Proteomes" id="UP000324705">
    <property type="component" value="Chromosome 6A"/>
</dbReference>